<keyword evidence="3" id="KW-0326">Glycosidase</keyword>
<protein>
    <submittedName>
        <fullName evidence="4">Lysozyme</fullName>
    </submittedName>
</protein>
<accession>A0A317PR00</accession>
<proteinExistence type="inferred from homology"/>
<dbReference type="GO" id="GO:0009253">
    <property type="term" value="P:peptidoglycan catabolic process"/>
    <property type="evidence" value="ECO:0007669"/>
    <property type="project" value="InterPro"/>
</dbReference>
<keyword evidence="2" id="KW-0378">Hydrolase</keyword>
<dbReference type="PROSITE" id="PS51257">
    <property type="entry name" value="PROKAR_LIPOPROTEIN"/>
    <property type="match status" value="1"/>
</dbReference>
<dbReference type="PROSITE" id="PS51904">
    <property type="entry name" value="GLYCOSYL_HYDROL_F25_2"/>
    <property type="match status" value="1"/>
</dbReference>
<evidence type="ECO:0000313" key="4">
    <source>
        <dbReference type="EMBL" id="PWW01990.1"/>
    </source>
</evidence>
<name>A0A317PR00_9HYPH</name>
<comment type="similarity">
    <text evidence="1">Belongs to the glycosyl hydrolase 25 family.</text>
</comment>
<dbReference type="GO" id="GO:0016998">
    <property type="term" value="P:cell wall macromolecule catabolic process"/>
    <property type="evidence" value="ECO:0007669"/>
    <property type="project" value="InterPro"/>
</dbReference>
<dbReference type="InterPro" id="IPR017853">
    <property type="entry name" value="GH"/>
</dbReference>
<dbReference type="GO" id="GO:0003796">
    <property type="term" value="F:lysozyme activity"/>
    <property type="evidence" value="ECO:0007669"/>
    <property type="project" value="InterPro"/>
</dbReference>
<evidence type="ECO:0000256" key="3">
    <source>
        <dbReference type="ARBA" id="ARBA00023295"/>
    </source>
</evidence>
<dbReference type="PANTHER" id="PTHR34135:SF2">
    <property type="entry name" value="LYSOZYME"/>
    <property type="match status" value="1"/>
</dbReference>
<dbReference type="Gene3D" id="3.20.20.80">
    <property type="entry name" value="Glycosidases"/>
    <property type="match status" value="1"/>
</dbReference>
<dbReference type="SUPFAM" id="SSF51445">
    <property type="entry name" value="(Trans)glycosidases"/>
    <property type="match status" value="1"/>
</dbReference>
<evidence type="ECO:0000313" key="5">
    <source>
        <dbReference type="Proteomes" id="UP000246352"/>
    </source>
</evidence>
<dbReference type="AlphaFoldDB" id="A0A317PR00"/>
<keyword evidence="5" id="KW-1185">Reference proteome</keyword>
<sequence>MRISLTAALVCAGFLAGCTSSSGIDDLGLKVPVDRNTTGSVVRPPSMPPVGLARAGVPKPAAARAPEKVELAMLRAEDPTRGRMPEVISKGERTIYRASFGDAKPIDFGRKSPKPFEVHGVDVSRWQGQIDWAELRTRGANFAYIKATDGGDHLDPAFMRNWNGAAAAGIPRGAYHFFYWCRVASEQAEWFIRNVPKVKGALPPVVDVEWNGDSKTCRKRPSQKVVLEKMKVFMDMVERHYGQKPVIYTAPDFYEDNLKGQFRDHSFWLRSVAAHPSEVYPGREFAFWQYSGTGLAHGHETQIDLNVFNGTADSWHRWLEGRTH</sequence>
<reference evidence="4 5" key="1">
    <citation type="submission" date="2018-05" db="EMBL/GenBank/DDBJ databases">
        <title>Genomic Encyclopedia of Type Strains, Phase IV (KMG-IV): sequencing the most valuable type-strain genomes for metagenomic binning, comparative biology and taxonomic classification.</title>
        <authorList>
            <person name="Goeker M."/>
        </authorList>
    </citation>
    <scope>NUCLEOTIDE SEQUENCE [LARGE SCALE GENOMIC DNA]</scope>
    <source>
        <strain evidence="4 5">DSM 16791</strain>
    </source>
</reference>
<dbReference type="OrthoDB" id="9798192at2"/>
<dbReference type="Proteomes" id="UP000246352">
    <property type="component" value="Unassembled WGS sequence"/>
</dbReference>
<dbReference type="CDD" id="cd06413">
    <property type="entry name" value="GH25_muramidase_1"/>
    <property type="match status" value="1"/>
</dbReference>
<dbReference type="SMART" id="SM00641">
    <property type="entry name" value="Glyco_25"/>
    <property type="match status" value="1"/>
</dbReference>
<organism evidence="4 5">
    <name type="scientific">Hoeflea marina</name>
    <dbReference type="NCBI Taxonomy" id="274592"/>
    <lineage>
        <taxon>Bacteria</taxon>
        <taxon>Pseudomonadati</taxon>
        <taxon>Pseudomonadota</taxon>
        <taxon>Alphaproteobacteria</taxon>
        <taxon>Hyphomicrobiales</taxon>
        <taxon>Rhizobiaceae</taxon>
        <taxon>Hoeflea</taxon>
    </lineage>
</organism>
<dbReference type="RefSeq" id="WP_110031729.1">
    <property type="nucleotide sequence ID" value="NZ_QGTR01000002.1"/>
</dbReference>
<dbReference type="Pfam" id="PF01183">
    <property type="entry name" value="Glyco_hydro_25"/>
    <property type="match status" value="1"/>
</dbReference>
<dbReference type="GO" id="GO:0016052">
    <property type="term" value="P:carbohydrate catabolic process"/>
    <property type="evidence" value="ECO:0007669"/>
    <property type="project" value="TreeGrafter"/>
</dbReference>
<dbReference type="PANTHER" id="PTHR34135">
    <property type="entry name" value="LYSOZYME"/>
    <property type="match status" value="1"/>
</dbReference>
<dbReference type="InterPro" id="IPR002053">
    <property type="entry name" value="Glyco_hydro_25"/>
</dbReference>
<dbReference type="EMBL" id="QGTR01000002">
    <property type="protein sequence ID" value="PWW01990.1"/>
    <property type="molecule type" value="Genomic_DNA"/>
</dbReference>
<evidence type="ECO:0000256" key="1">
    <source>
        <dbReference type="ARBA" id="ARBA00010646"/>
    </source>
</evidence>
<evidence type="ECO:0000256" key="2">
    <source>
        <dbReference type="ARBA" id="ARBA00022801"/>
    </source>
</evidence>
<dbReference type="InterPro" id="IPR018077">
    <property type="entry name" value="Glyco_hydro_fam25_subgr"/>
</dbReference>
<gene>
    <name evidence="4" type="ORF">DFR52_102655</name>
</gene>
<comment type="caution">
    <text evidence="4">The sequence shown here is derived from an EMBL/GenBank/DDBJ whole genome shotgun (WGS) entry which is preliminary data.</text>
</comment>